<evidence type="ECO:0000256" key="1">
    <source>
        <dbReference type="SAM" id="Phobius"/>
    </source>
</evidence>
<gene>
    <name evidence="2" type="ORF">QTG54_007380</name>
</gene>
<keyword evidence="1" id="KW-0812">Transmembrane</keyword>
<name>A0AAD9DC05_9STRA</name>
<keyword evidence="1" id="KW-0472">Membrane</keyword>
<proteinExistence type="predicted"/>
<dbReference type="AlphaFoldDB" id="A0AAD9DC05"/>
<protein>
    <submittedName>
        <fullName evidence="2">Uncharacterized protein</fullName>
    </submittedName>
</protein>
<dbReference type="Proteomes" id="UP001224775">
    <property type="component" value="Unassembled WGS sequence"/>
</dbReference>
<keyword evidence="3" id="KW-1185">Reference proteome</keyword>
<accession>A0AAD9DC05</accession>
<feature type="transmembrane region" description="Helical" evidence="1">
    <location>
        <begin position="12"/>
        <end position="33"/>
    </location>
</feature>
<evidence type="ECO:0000313" key="3">
    <source>
        <dbReference type="Proteomes" id="UP001224775"/>
    </source>
</evidence>
<organism evidence="2 3">
    <name type="scientific">Skeletonema marinoi</name>
    <dbReference type="NCBI Taxonomy" id="267567"/>
    <lineage>
        <taxon>Eukaryota</taxon>
        <taxon>Sar</taxon>
        <taxon>Stramenopiles</taxon>
        <taxon>Ochrophyta</taxon>
        <taxon>Bacillariophyta</taxon>
        <taxon>Coscinodiscophyceae</taxon>
        <taxon>Thalassiosirophycidae</taxon>
        <taxon>Thalassiosirales</taxon>
        <taxon>Skeletonemataceae</taxon>
        <taxon>Skeletonema</taxon>
        <taxon>Skeletonema marinoi-dohrnii complex</taxon>
    </lineage>
</organism>
<evidence type="ECO:0000313" key="2">
    <source>
        <dbReference type="EMBL" id="KAK1741807.1"/>
    </source>
</evidence>
<comment type="caution">
    <text evidence="2">The sequence shown here is derived from an EMBL/GenBank/DDBJ whole genome shotgun (WGS) entry which is preliminary data.</text>
</comment>
<sequence length="63" mass="7330">MLAYYVKKNKYYFLPESAVAMLVGVVIGGIARFSVTDLTLFSFSPELFFLFYYHQLYSRRGTV</sequence>
<dbReference type="EMBL" id="JATAAI010000012">
    <property type="protein sequence ID" value="KAK1741807.1"/>
    <property type="molecule type" value="Genomic_DNA"/>
</dbReference>
<keyword evidence="1" id="KW-1133">Transmembrane helix</keyword>
<reference evidence="2" key="1">
    <citation type="submission" date="2023-06" db="EMBL/GenBank/DDBJ databases">
        <title>Survivors Of The Sea: Transcriptome response of Skeletonema marinoi to long-term dormancy.</title>
        <authorList>
            <person name="Pinder M.I.M."/>
            <person name="Kourtchenko O."/>
            <person name="Robertson E.K."/>
            <person name="Larsson T."/>
            <person name="Maumus F."/>
            <person name="Osuna-Cruz C.M."/>
            <person name="Vancaester E."/>
            <person name="Stenow R."/>
            <person name="Vandepoele K."/>
            <person name="Ploug H."/>
            <person name="Bruchert V."/>
            <person name="Godhe A."/>
            <person name="Topel M."/>
        </authorList>
    </citation>
    <scope>NUCLEOTIDE SEQUENCE</scope>
    <source>
        <strain evidence="2">R05AC</strain>
    </source>
</reference>